<dbReference type="GO" id="GO:0005524">
    <property type="term" value="F:ATP binding"/>
    <property type="evidence" value="ECO:0007669"/>
    <property type="project" value="UniProtKB-KW"/>
</dbReference>
<evidence type="ECO:0000256" key="2">
    <source>
        <dbReference type="ARBA" id="ARBA00012838"/>
    </source>
</evidence>
<evidence type="ECO:0000256" key="8">
    <source>
        <dbReference type="ARBA" id="ARBA00023146"/>
    </source>
</evidence>
<dbReference type="SUPFAM" id="SSF52374">
    <property type="entry name" value="Nucleotidylyl transferase"/>
    <property type="match status" value="1"/>
</dbReference>
<dbReference type="EC" id="6.1.1.10" evidence="2"/>
<dbReference type="CDD" id="cd00814">
    <property type="entry name" value="MetRS_core"/>
    <property type="match status" value="1"/>
</dbReference>
<dbReference type="Proteomes" id="UP000885744">
    <property type="component" value="Unassembled WGS sequence"/>
</dbReference>
<sequence length="493" mass="56198">MENSKFYITTAIPYVNAAPHIGFALEVVQADVLARYHRLVGDDTYFLTGTDENALKNVQAAEEAGEEVETFVDRNSKRFKDLKGALNLSFDDFIRTTEDRHIKGAQKFWNSCNPEDIYKKKYRGLYCVGCEEFKKGKDLVGGKCPEHNTLCEDVEEENYFFRLSEYQSQLKNLIEKDELKIVPETRKNEVLSFINQGLEDFSISRSVERAQGWGIPVPGDNTQIMYVWFDALTNYLTGLGYAEAGKLFKKFWLDNPNRVHMIGKGILRFHAIYWPAMLLSAKLPLPKEIFVHGYLTIEGQKISKSQERALRRKGLGNVVDPFALVEKYGADPLRYYLLAKFSPFEDGDFSKSHFEEVYNSDLANGLGNLVSRVAKLCEGIPISDNLNPKLITDINTASGKLQTLYSKAVENYRFDEALKLIWSEIKIVDQSINSKKPWKLKGRELEKEMQAAVDVIRLLNVKLEPFLPETAEKIKKQFSGKIAPAQPLFPRLG</sequence>
<dbReference type="Gene3D" id="3.40.50.620">
    <property type="entry name" value="HUPs"/>
    <property type="match status" value="1"/>
</dbReference>
<dbReference type="InterPro" id="IPR014758">
    <property type="entry name" value="Met-tRNA_synth"/>
</dbReference>
<name>A0A7C1T7J1_UNCKA</name>
<evidence type="ECO:0000259" key="12">
    <source>
        <dbReference type="Pfam" id="PF09334"/>
    </source>
</evidence>
<dbReference type="FunFam" id="2.170.220.10:FF:000001">
    <property type="entry name" value="methionine--tRNA ligase, mitochondrial"/>
    <property type="match status" value="1"/>
</dbReference>
<keyword evidence="5 11" id="KW-0547">Nucleotide-binding</keyword>
<evidence type="ECO:0000256" key="6">
    <source>
        <dbReference type="ARBA" id="ARBA00022840"/>
    </source>
</evidence>
<evidence type="ECO:0000256" key="4">
    <source>
        <dbReference type="ARBA" id="ARBA00022598"/>
    </source>
</evidence>
<protein>
    <recommendedName>
        <fullName evidence="3">Methionine--tRNA ligase</fullName>
        <ecNumber evidence="2">6.1.1.10</ecNumber>
    </recommendedName>
    <alternativeName>
        <fullName evidence="9">Methionyl-tRNA synthetase</fullName>
    </alternativeName>
</protein>
<dbReference type="PANTHER" id="PTHR43326">
    <property type="entry name" value="METHIONYL-TRNA SYNTHETASE"/>
    <property type="match status" value="1"/>
</dbReference>
<feature type="domain" description="Methionyl/Leucyl tRNA synthetase" evidence="12">
    <location>
        <begin position="155"/>
        <end position="373"/>
    </location>
</feature>
<evidence type="ECO:0000256" key="10">
    <source>
        <dbReference type="ARBA" id="ARBA00047364"/>
    </source>
</evidence>
<evidence type="ECO:0000256" key="9">
    <source>
        <dbReference type="ARBA" id="ARBA00030904"/>
    </source>
</evidence>
<gene>
    <name evidence="13" type="ORF">ENI09_00215</name>
</gene>
<dbReference type="InterPro" id="IPR033911">
    <property type="entry name" value="MetRS_core"/>
</dbReference>
<comment type="caution">
    <text evidence="13">The sequence shown here is derived from an EMBL/GenBank/DDBJ whole genome shotgun (WGS) entry which is preliminary data.</text>
</comment>
<evidence type="ECO:0000256" key="5">
    <source>
        <dbReference type="ARBA" id="ARBA00022741"/>
    </source>
</evidence>
<comment type="similarity">
    <text evidence="11">Belongs to the class-I aminoacyl-tRNA synthetase family.</text>
</comment>
<dbReference type="SUPFAM" id="SSF47323">
    <property type="entry name" value="Anticodon-binding domain of a subclass of class I aminoacyl-tRNA synthetases"/>
    <property type="match status" value="1"/>
</dbReference>
<keyword evidence="8 11" id="KW-0030">Aminoacyl-tRNA synthetase</keyword>
<evidence type="ECO:0000256" key="7">
    <source>
        <dbReference type="ARBA" id="ARBA00022917"/>
    </source>
</evidence>
<comment type="function">
    <text evidence="1">Is required not only for elongation of protein synthesis but also for the initiation of all mRNA translation through initiator tRNA(fMet) aminoacylation.</text>
</comment>
<comment type="catalytic activity">
    <reaction evidence="10">
        <text>tRNA(Met) + L-methionine + ATP = L-methionyl-tRNA(Met) + AMP + diphosphate</text>
        <dbReference type="Rhea" id="RHEA:13481"/>
        <dbReference type="Rhea" id="RHEA-COMP:9667"/>
        <dbReference type="Rhea" id="RHEA-COMP:9698"/>
        <dbReference type="ChEBI" id="CHEBI:30616"/>
        <dbReference type="ChEBI" id="CHEBI:33019"/>
        <dbReference type="ChEBI" id="CHEBI:57844"/>
        <dbReference type="ChEBI" id="CHEBI:78442"/>
        <dbReference type="ChEBI" id="CHEBI:78530"/>
        <dbReference type="ChEBI" id="CHEBI:456215"/>
        <dbReference type="EC" id="6.1.1.10"/>
    </reaction>
</comment>
<dbReference type="GO" id="GO:0004825">
    <property type="term" value="F:methionine-tRNA ligase activity"/>
    <property type="evidence" value="ECO:0007669"/>
    <property type="project" value="UniProtKB-EC"/>
</dbReference>
<keyword evidence="4 11" id="KW-0436">Ligase</keyword>
<evidence type="ECO:0000256" key="3">
    <source>
        <dbReference type="ARBA" id="ARBA00018753"/>
    </source>
</evidence>
<dbReference type="InterPro" id="IPR014729">
    <property type="entry name" value="Rossmann-like_a/b/a_fold"/>
</dbReference>
<dbReference type="InterPro" id="IPR009080">
    <property type="entry name" value="tRNAsynth_Ia_anticodon-bd"/>
</dbReference>
<dbReference type="InterPro" id="IPR023457">
    <property type="entry name" value="Met-tRNA_synth_2"/>
</dbReference>
<dbReference type="Gene3D" id="1.10.730.10">
    <property type="entry name" value="Isoleucyl-tRNA Synthetase, Domain 1"/>
    <property type="match status" value="1"/>
</dbReference>
<dbReference type="Pfam" id="PF09334">
    <property type="entry name" value="tRNA-synt_1g"/>
    <property type="match status" value="2"/>
</dbReference>
<dbReference type="GO" id="GO:0006431">
    <property type="term" value="P:methionyl-tRNA aminoacylation"/>
    <property type="evidence" value="ECO:0007669"/>
    <property type="project" value="InterPro"/>
</dbReference>
<dbReference type="InterPro" id="IPR015413">
    <property type="entry name" value="Methionyl/Leucyl_tRNA_Synth"/>
</dbReference>
<reference evidence="13" key="1">
    <citation type="journal article" date="2020" name="mSystems">
        <title>Genome- and Community-Level Interaction Insights into Carbon Utilization and Element Cycling Functions of Hydrothermarchaeota in Hydrothermal Sediment.</title>
        <authorList>
            <person name="Zhou Z."/>
            <person name="Liu Y."/>
            <person name="Xu W."/>
            <person name="Pan J."/>
            <person name="Luo Z.H."/>
            <person name="Li M."/>
        </authorList>
    </citation>
    <scope>NUCLEOTIDE SEQUENCE [LARGE SCALE GENOMIC DNA]</scope>
    <source>
        <strain evidence="13">HyVt-365</strain>
    </source>
</reference>
<dbReference type="NCBIfam" id="TIGR00398">
    <property type="entry name" value="metG"/>
    <property type="match status" value="1"/>
</dbReference>
<dbReference type="PRINTS" id="PR01041">
    <property type="entry name" value="TRNASYNTHMET"/>
</dbReference>
<accession>A0A7C1T7J1</accession>
<evidence type="ECO:0000256" key="11">
    <source>
        <dbReference type="RuleBase" id="RU363039"/>
    </source>
</evidence>
<feature type="domain" description="Methionyl/Leucyl tRNA synthetase" evidence="12">
    <location>
        <begin position="7"/>
        <end position="147"/>
    </location>
</feature>
<dbReference type="AlphaFoldDB" id="A0A7C1T7J1"/>
<dbReference type="PANTHER" id="PTHR43326:SF1">
    <property type="entry name" value="METHIONINE--TRNA LIGASE, MITOCHONDRIAL"/>
    <property type="match status" value="1"/>
</dbReference>
<dbReference type="Gene3D" id="2.170.220.10">
    <property type="match status" value="1"/>
</dbReference>
<dbReference type="EMBL" id="DRHH01000008">
    <property type="protein sequence ID" value="HEB13822.1"/>
    <property type="molecule type" value="Genomic_DNA"/>
</dbReference>
<evidence type="ECO:0000313" key="13">
    <source>
        <dbReference type="EMBL" id="HEB13822.1"/>
    </source>
</evidence>
<keyword evidence="6 11" id="KW-0067">ATP-binding</keyword>
<evidence type="ECO:0000256" key="1">
    <source>
        <dbReference type="ARBA" id="ARBA00003314"/>
    </source>
</evidence>
<organism evidence="13">
    <name type="scientific">candidate division WWE3 bacterium</name>
    <dbReference type="NCBI Taxonomy" id="2053526"/>
    <lineage>
        <taxon>Bacteria</taxon>
        <taxon>Katanobacteria</taxon>
    </lineage>
</organism>
<keyword evidence="7 11" id="KW-0648">Protein biosynthesis</keyword>
<proteinExistence type="inferred from homology"/>